<dbReference type="PRINTS" id="PR00069">
    <property type="entry name" value="ALDKETRDTASE"/>
</dbReference>
<feature type="binding site" evidence="3">
    <location>
        <position position="117"/>
    </location>
    <ligand>
        <name>substrate</name>
    </ligand>
</feature>
<feature type="active site" description="Proton donor" evidence="2">
    <location>
        <position position="56"/>
    </location>
</feature>
<dbReference type="PIRSF" id="PIRSF000097">
    <property type="entry name" value="AKR"/>
    <property type="match status" value="1"/>
</dbReference>
<sequence length="293" mass="33147">MPTKLTTTSTVPLQNSDTRMPVVGFGVYQIDRPATTDACLRAISAGYRYIDTAQIYQNEAEVGLALQQCDLPRKDIFVTTKIRYPRLGKGKTYLRALQSVQKIDPREDGYVDLFLIHSPYALKPKERKELWLALEKLWKDGKARAIGVSNYQPEHLEEMRGYATVWPPAVNQIVVSRHFTLHVCSHLLHPCTQQRETVDYCNKHGIVLQAHSPLSRGLKAQEDAVVKIAGKVGGKSPAQVLIRYCLQKGWVPLTKSENEARVKENIDVFDFVLSKEDMASLDRLDRGEAPKFE</sequence>
<dbReference type="KEGG" id="pchm:VFPPC_05200"/>
<evidence type="ECO:0000256" key="4">
    <source>
        <dbReference type="PIRSR" id="PIRSR000097-3"/>
    </source>
</evidence>
<dbReference type="Pfam" id="PF00248">
    <property type="entry name" value="Aldo_ket_red"/>
    <property type="match status" value="1"/>
</dbReference>
<dbReference type="EMBL" id="LSBJ02000003">
    <property type="protein sequence ID" value="OAQ69071.2"/>
    <property type="molecule type" value="Genomic_DNA"/>
</dbReference>
<keyword evidence="7" id="KW-1185">Reference proteome</keyword>
<dbReference type="InterPro" id="IPR020471">
    <property type="entry name" value="AKR"/>
</dbReference>
<keyword evidence="1" id="KW-0560">Oxidoreductase</keyword>
<dbReference type="GeneID" id="28848427"/>
<dbReference type="RefSeq" id="XP_022284523.1">
    <property type="nucleotide sequence ID" value="XM_022428441.1"/>
</dbReference>
<dbReference type="Gene3D" id="3.20.20.100">
    <property type="entry name" value="NADP-dependent oxidoreductase domain"/>
    <property type="match status" value="1"/>
</dbReference>
<accession>A0A179FVC8</accession>
<name>A0A179FVC8_METCM</name>
<gene>
    <name evidence="6" type="ORF">VFPPC_05200</name>
</gene>
<reference evidence="6 7" key="1">
    <citation type="journal article" date="2016" name="PLoS Pathog.">
        <title>Biosynthesis of antibiotic leucinostatins in bio-control fungus Purpureocillium lilacinum and their inhibition on phytophthora revealed by genome mining.</title>
        <authorList>
            <person name="Wang G."/>
            <person name="Liu Z."/>
            <person name="Lin R."/>
            <person name="Li E."/>
            <person name="Mao Z."/>
            <person name="Ling J."/>
            <person name="Yang Y."/>
            <person name="Yin W.B."/>
            <person name="Xie B."/>
        </authorList>
    </citation>
    <scope>NUCLEOTIDE SEQUENCE [LARGE SCALE GENOMIC DNA]</scope>
    <source>
        <strain evidence="6">170</strain>
    </source>
</reference>
<feature type="site" description="Lowers pKa of active site Tyr" evidence="4">
    <location>
        <position position="81"/>
    </location>
</feature>
<comment type="caution">
    <text evidence="6">The sequence shown here is derived from an EMBL/GenBank/DDBJ whole genome shotgun (WGS) entry which is preliminary data.</text>
</comment>
<dbReference type="CDD" id="cd19071">
    <property type="entry name" value="AKR_AKR1-5-like"/>
    <property type="match status" value="1"/>
</dbReference>
<dbReference type="Proteomes" id="UP000078397">
    <property type="component" value="Unassembled WGS sequence"/>
</dbReference>
<dbReference type="STRING" id="1380566.A0A179FVC8"/>
<dbReference type="GO" id="GO:0016616">
    <property type="term" value="F:oxidoreductase activity, acting on the CH-OH group of donors, NAD or NADP as acceptor"/>
    <property type="evidence" value="ECO:0007669"/>
    <property type="project" value="UniProtKB-ARBA"/>
</dbReference>
<evidence type="ECO:0000313" key="7">
    <source>
        <dbReference type="Proteomes" id="UP000078397"/>
    </source>
</evidence>
<dbReference type="OrthoDB" id="416253at2759"/>
<proteinExistence type="predicted"/>
<dbReference type="InterPro" id="IPR036812">
    <property type="entry name" value="NAD(P)_OxRdtase_dom_sf"/>
</dbReference>
<dbReference type="SUPFAM" id="SSF51430">
    <property type="entry name" value="NAD(P)-linked oxidoreductase"/>
    <property type="match status" value="1"/>
</dbReference>
<evidence type="ECO:0000259" key="5">
    <source>
        <dbReference type="Pfam" id="PF00248"/>
    </source>
</evidence>
<evidence type="ECO:0000256" key="3">
    <source>
        <dbReference type="PIRSR" id="PIRSR000097-2"/>
    </source>
</evidence>
<dbReference type="InterPro" id="IPR023210">
    <property type="entry name" value="NADP_OxRdtase_dom"/>
</dbReference>
<protein>
    <submittedName>
        <fullName evidence="6">Aldo/keto reductase</fullName>
    </submittedName>
</protein>
<dbReference type="AlphaFoldDB" id="A0A179FVC8"/>
<dbReference type="FunFam" id="3.20.20.100:FF:000002">
    <property type="entry name" value="2,5-diketo-D-gluconic acid reductase A"/>
    <property type="match status" value="1"/>
</dbReference>
<dbReference type="InterPro" id="IPR018170">
    <property type="entry name" value="Aldo/ket_reductase_CS"/>
</dbReference>
<evidence type="ECO:0000313" key="6">
    <source>
        <dbReference type="EMBL" id="OAQ69071.2"/>
    </source>
</evidence>
<evidence type="ECO:0000256" key="1">
    <source>
        <dbReference type="ARBA" id="ARBA00023002"/>
    </source>
</evidence>
<feature type="domain" description="NADP-dependent oxidoreductase" evidence="5">
    <location>
        <begin position="29"/>
        <end position="285"/>
    </location>
</feature>
<evidence type="ECO:0000256" key="2">
    <source>
        <dbReference type="PIRSR" id="PIRSR000097-1"/>
    </source>
</evidence>
<organism evidence="6 7">
    <name type="scientific">Pochonia chlamydosporia 170</name>
    <dbReference type="NCBI Taxonomy" id="1380566"/>
    <lineage>
        <taxon>Eukaryota</taxon>
        <taxon>Fungi</taxon>
        <taxon>Dikarya</taxon>
        <taxon>Ascomycota</taxon>
        <taxon>Pezizomycotina</taxon>
        <taxon>Sordariomycetes</taxon>
        <taxon>Hypocreomycetidae</taxon>
        <taxon>Hypocreales</taxon>
        <taxon>Clavicipitaceae</taxon>
        <taxon>Pochonia</taxon>
    </lineage>
</organism>
<dbReference type="PANTHER" id="PTHR43827:SF13">
    <property type="entry name" value="ALDO_KETO REDUCTASE FAMILY PROTEIN"/>
    <property type="match status" value="1"/>
</dbReference>
<dbReference type="PANTHER" id="PTHR43827">
    <property type="entry name" value="2,5-DIKETO-D-GLUCONIC ACID REDUCTASE"/>
    <property type="match status" value="1"/>
</dbReference>
<dbReference type="PROSITE" id="PS00062">
    <property type="entry name" value="ALDOKETO_REDUCTASE_2"/>
    <property type="match status" value="1"/>
</dbReference>